<organism evidence="16">
    <name type="scientific">Brahea dulcis</name>
    <dbReference type="NCBI Taxonomy" id="292683"/>
    <lineage>
        <taxon>Eukaryota</taxon>
        <taxon>Viridiplantae</taxon>
        <taxon>Streptophyta</taxon>
        <taxon>Embryophyta</taxon>
        <taxon>Tracheophyta</taxon>
        <taxon>Spermatophyta</taxon>
        <taxon>Magnoliopsida</taxon>
        <taxon>Liliopsida</taxon>
        <taxon>Arecaceae</taxon>
        <taxon>Coryphoideae</taxon>
        <taxon>Livistoneae</taxon>
        <taxon>Livistoneae incertae sedis</taxon>
        <taxon>Brahea</taxon>
    </lineage>
</organism>
<comment type="cofactor">
    <cofactor evidence="13">
        <name>Mg(2+)</name>
        <dbReference type="ChEBI" id="CHEBI:18420"/>
    </cofactor>
    <text evidence="13">Binds 1 Mg(2+) ion per subunit.</text>
</comment>
<evidence type="ECO:0000256" key="5">
    <source>
        <dbReference type="ARBA" id="ARBA00022640"/>
    </source>
</evidence>
<evidence type="ECO:0000256" key="4">
    <source>
        <dbReference type="ARBA" id="ARBA00022528"/>
    </source>
</evidence>
<dbReference type="GO" id="GO:0003899">
    <property type="term" value="F:DNA-directed RNA polymerase activity"/>
    <property type="evidence" value="ECO:0007669"/>
    <property type="project" value="UniProtKB-UniRule"/>
</dbReference>
<comment type="function">
    <text evidence="1 13 14">DNA-dependent RNA polymerase catalyzes the transcription of DNA into RNA using the four ribonucleoside triphosphates as substrates.</text>
</comment>
<comment type="subunit">
    <text evidence="13">In plastids the minimal PEP RNA polymerase catalytic core is composed of four subunits: alpha, beta, beta', and beta''. When a (nuclear-encoded) sigma factor is associated with the core the holoenzyme is formed, which can initiate transcription.</text>
</comment>
<dbReference type="GO" id="GO:0009507">
    <property type="term" value="C:chloroplast"/>
    <property type="evidence" value="ECO:0007669"/>
    <property type="project" value="UniProtKB-SubCell"/>
</dbReference>
<feature type="domain" description="RNA polymerase N-terminal" evidence="15">
    <location>
        <begin position="262"/>
        <end position="543"/>
    </location>
</feature>
<evidence type="ECO:0000256" key="6">
    <source>
        <dbReference type="ARBA" id="ARBA00022679"/>
    </source>
</evidence>
<dbReference type="Gene3D" id="2.40.40.20">
    <property type="match status" value="1"/>
</dbReference>
<evidence type="ECO:0000256" key="13">
    <source>
        <dbReference type="HAMAP-Rule" id="MF_01323"/>
    </source>
</evidence>
<keyword evidence="10 13" id="KW-0460">Magnesium</keyword>
<sequence>MIDRYKHQQLRIGPVSPQQIRAWANKILPNGEIVGEVTKPYTFHYKTNKPEKDGLFCERIFGPIKSRICACGNYRVIRAEKEDPKFCEQCGVEFVDSRIRRYQMGYIKLACPVTHVWYLKRLPSYIANLLDKPLKELEGLVYCDFSFARPISKKPTFLRLRGSFEYEIQSRKYSIPLFFTTQGFETFRNREISTGAGAIREQLSDSDLRIIIDNSLVEWKELGDEGSTGNEWEDRKIRRRKDFLVRRMELAKHFIRTNVEPEWMVLCLLPVLPPELRPIIQTDGGKLMSSDINELYRRVIYRNNTLTDLLATSRSTPGELVMCQEKLVQEAVDTLLDNGIRGQPMRDGHNKVYKSFSDVIEGKEGRFRETLLGKRVDYSGRSVIVVGPSLSLHQCGLPREIAIELFQTFLIRGLIRQHVASNIGIAKSQIREKEPIVWEILQEVMRGHPVLLNRAPTLHRLGIQAFQPILVEGRAICLHPLVCKGFNADFDGDQMAVHVPLSLEAQAEARLLMFSHINLLSPAIGDPISVPTQDMLIGLYVLTIRNRRGICANRHNKYNRGNYQNNTVDNNDYKYTKEKELYFCSSYDVLGAYRQKRISLDSPLWLRWRLDQRVIGSREVPIELQYESLGTYHEIYEHYLIVGSVKKEIHCIYIRTTLGHISFYREIEEAIQGFCRAYSYHTLSKLIN</sequence>
<evidence type="ECO:0000256" key="8">
    <source>
        <dbReference type="ARBA" id="ARBA00022723"/>
    </source>
</evidence>
<evidence type="ECO:0000256" key="7">
    <source>
        <dbReference type="ARBA" id="ARBA00022695"/>
    </source>
</evidence>
<keyword evidence="3 13" id="KW-0240">DNA-directed RNA polymerase</keyword>
<dbReference type="EC" id="2.7.7.6" evidence="13"/>
<evidence type="ECO:0000256" key="12">
    <source>
        <dbReference type="ARBA" id="ARBA00048552"/>
    </source>
</evidence>
<reference evidence="16" key="1">
    <citation type="journal article" date="2019" name="Bot. J. Linn. Soc.">
        <title>Phylogenomics, biogeography and evolution in the American genus Brahea (Arecaceae).</title>
        <authorList>
            <person name="Barrett C.F."/>
            <person name="Sinn B.T."/>
            <person name="King L.T."/>
            <person name="Medina J.C."/>
            <person name="Bacon C.D."/>
            <person name="Lahmeyer S.C."/>
            <person name="Hodel D.R."/>
        </authorList>
    </citation>
    <scope>NUCLEOTIDE SEQUENCE</scope>
</reference>
<dbReference type="EMBL" id="MK558028">
    <property type="protein sequence ID" value="QEP50250.1"/>
    <property type="molecule type" value="Genomic_DNA"/>
</dbReference>
<dbReference type="FunFam" id="4.10.860.120:FF:000007">
    <property type="entry name" value="DNA-directed RNA polymerase subunit gamma"/>
    <property type="match status" value="1"/>
</dbReference>
<dbReference type="AlphaFoldDB" id="A0A5C2I888"/>
<feature type="binding site" evidence="13">
    <location>
        <position position="90"/>
    </location>
    <ligand>
        <name>Zn(2+)</name>
        <dbReference type="ChEBI" id="CHEBI:29105"/>
    </ligand>
</feature>
<dbReference type="SUPFAM" id="SSF64484">
    <property type="entry name" value="beta and beta-prime subunits of DNA dependent RNA-polymerase"/>
    <property type="match status" value="1"/>
</dbReference>
<dbReference type="InterPro" id="IPR042102">
    <property type="entry name" value="RNA_pol_Rpb1_3_sf"/>
</dbReference>
<dbReference type="InterPro" id="IPR045867">
    <property type="entry name" value="DNA-dir_RpoC_beta_prime"/>
</dbReference>
<feature type="binding site" evidence="13">
    <location>
        <position position="87"/>
    </location>
    <ligand>
        <name>Zn(2+)</name>
        <dbReference type="ChEBI" id="CHEBI:29105"/>
    </ligand>
</feature>
<proteinExistence type="inferred from homology"/>
<dbReference type="Gene3D" id="1.10.40.90">
    <property type="match status" value="1"/>
</dbReference>
<evidence type="ECO:0000256" key="1">
    <source>
        <dbReference type="ARBA" id="ARBA00004026"/>
    </source>
</evidence>
<keyword evidence="4 16" id="KW-0150">Chloroplast</keyword>
<keyword evidence="9 13" id="KW-0862">Zinc</keyword>
<dbReference type="GO" id="GO:0008270">
    <property type="term" value="F:zinc ion binding"/>
    <property type="evidence" value="ECO:0007669"/>
    <property type="project" value="UniProtKB-UniRule"/>
</dbReference>
<keyword evidence="7 13" id="KW-0548">Nucleotidyltransferase</keyword>
<evidence type="ECO:0000256" key="3">
    <source>
        <dbReference type="ARBA" id="ARBA00022478"/>
    </source>
</evidence>
<comment type="subcellular location">
    <subcellularLocation>
        <location evidence="13">Plastid</location>
        <location evidence="13">Chloroplast</location>
    </subcellularLocation>
</comment>
<evidence type="ECO:0000256" key="10">
    <source>
        <dbReference type="ARBA" id="ARBA00022842"/>
    </source>
</evidence>
<dbReference type="InterPro" id="IPR034678">
    <property type="entry name" value="RNApol_RpoC1"/>
</dbReference>
<dbReference type="Gene3D" id="1.10.274.100">
    <property type="entry name" value="RNA polymerase Rpb1, domain 3"/>
    <property type="match status" value="1"/>
</dbReference>
<dbReference type="InterPro" id="IPR044893">
    <property type="entry name" value="RNA_pol_Rpb1_clamp_domain"/>
</dbReference>
<dbReference type="PANTHER" id="PTHR19376:SF54">
    <property type="entry name" value="DNA-DIRECTED RNA POLYMERASE SUBUNIT BETA"/>
    <property type="match status" value="1"/>
</dbReference>
<name>A0A5C2I888_9LILI</name>
<dbReference type="InterPro" id="IPR007080">
    <property type="entry name" value="RNA_pol_Rpb1_1"/>
</dbReference>
<keyword evidence="6 13" id="KW-0808">Transferase</keyword>
<feature type="binding site" evidence="13">
    <location>
        <position position="491"/>
    </location>
    <ligand>
        <name>Mg(2+)</name>
        <dbReference type="ChEBI" id="CHEBI:18420"/>
    </ligand>
</feature>
<evidence type="ECO:0000256" key="2">
    <source>
        <dbReference type="ARBA" id="ARBA00007207"/>
    </source>
</evidence>
<protein>
    <recommendedName>
        <fullName evidence="13">DNA-directed RNA polymerase subunit beta'</fullName>
        <ecNumber evidence="13">2.7.7.6</ecNumber>
    </recommendedName>
    <alternativeName>
        <fullName evidence="13">PEP</fullName>
    </alternativeName>
    <alternativeName>
        <fullName evidence="13">Plastid-encoded RNA polymerase subunit beta'</fullName>
        <shortName evidence="13">RNA polymerase subunit beta'</shortName>
    </alternativeName>
</protein>
<dbReference type="GO" id="GO:0006351">
    <property type="term" value="P:DNA-templated transcription"/>
    <property type="evidence" value="ECO:0007669"/>
    <property type="project" value="UniProtKB-UniRule"/>
</dbReference>
<evidence type="ECO:0000256" key="11">
    <source>
        <dbReference type="ARBA" id="ARBA00023163"/>
    </source>
</evidence>
<dbReference type="EMBL" id="MK558025">
    <property type="protein sequence ID" value="QEP49995.1"/>
    <property type="molecule type" value="Genomic_DNA"/>
</dbReference>
<comment type="catalytic activity">
    <reaction evidence="12 13 14">
        <text>RNA(n) + a ribonucleoside 5'-triphosphate = RNA(n+1) + diphosphate</text>
        <dbReference type="Rhea" id="RHEA:21248"/>
        <dbReference type="Rhea" id="RHEA-COMP:14527"/>
        <dbReference type="Rhea" id="RHEA-COMP:17342"/>
        <dbReference type="ChEBI" id="CHEBI:33019"/>
        <dbReference type="ChEBI" id="CHEBI:61557"/>
        <dbReference type="ChEBI" id="CHEBI:140395"/>
        <dbReference type="EC" id="2.7.7.6"/>
    </reaction>
</comment>
<evidence type="ECO:0000259" key="15">
    <source>
        <dbReference type="SMART" id="SM00663"/>
    </source>
</evidence>
<feature type="binding site" evidence="13">
    <location>
        <position position="489"/>
    </location>
    <ligand>
        <name>Mg(2+)</name>
        <dbReference type="ChEBI" id="CHEBI:18420"/>
    </ligand>
</feature>
<dbReference type="SMART" id="SM00663">
    <property type="entry name" value="RPOLA_N"/>
    <property type="match status" value="1"/>
</dbReference>
<dbReference type="Gene3D" id="4.10.860.120">
    <property type="entry name" value="RNA polymerase II, clamp domain"/>
    <property type="match status" value="1"/>
</dbReference>
<feature type="binding site" evidence="13">
    <location>
        <position position="69"/>
    </location>
    <ligand>
        <name>Zn(2+)</name>
        <dbReference type="ChEBI" id="CHEBI:29105"/>
    </ligand>
</feature>
<dbReference type="GO" id="GO:0003677">
    <property type="term" value="F:DNA binding"/>
    <property type="evidence" value="ECO:0007669"/>
    <property type="project" value="UniProtKB-UniRule"/>
</dbReference>
<comment type="similarity">
    <text evidence="2 13">Belongs to the RNA polymerase beta' chain family. RpoC1 subfamily.</text>
</comment>
<evidence type="ECO:0000256" key="9">
    <source>
        <dbReference type="ARBA" id="ARBA00022833"/>
    </source>
</evidence>
<evidence type="ECO:0000256" key="14">
    <source>
        <dbReference type="RuleBase" id="RU004279"/>
    </source>
</evidence>
<feature type="binding site" evidence="13">
    <location>
        <position position="71"/>
    </location>
    <ligand>
        <name>Zn(2+)</name>
        <dbReference type="ChEBI" id="CHEBI:29105"/>
    </ligand>
</feature>
<accession>A0A5C2I888</accession>
<keyword evidence="5 16" id="KW-0934">Plastid</keyword>
<dbReference type="PANTHER" id="PTHR19376">
    <property type="entry name" value="DNA-DIRECTED RNA POLYMERASE"/>
    <property type="match status" value="1"/>
</dbReference>
<dbReference type="Pfam" id="PF00623">
    <property type="entry name" value="RNA_pol_Rpb1_2"/>
    <property type="match status" value="2"/>
</dbReference>
<feature type="binding site" evidence="13">
    <location>
        <position position="493"/>
    </location>
    <ligand>
        <name>Mg(2+)</name>
        <dbReference type="ChEBI" id="CHEBI:18420"/>
    </ligand>
</feature>
<dbReference type="Pfam" id="PF04997">
    <property type="entry name" value="RNA_pol_Rpb1_1"/>
    <property type="match status" value="1"/>
</dbReference>
<comment type="cofactor">
    <cofactor evidence="13">
        <name>Zn(2+)</name>
        <dbReference type="ChEBI" id="CHEBI:29105"/>
    </cofactor>
    <text evidence="13">Binds 1 Zn(2+) ion per subunit.</text>
</comment>
<dbReference type="HAMAP" id="MF_01323">
    <property type="entry name" value="RNApol_bact_RpoC1"/>
    <property type="match status" value="1"/>
</dbReference>
<evidence type="ECO:0000313" key="16">
    <source>
        <dbReference type="EMBL" id="QEP49995.1"/>
    </source>
</evidence>
<dbReference type="InterPro" id="IPR000722">
    <property type="entry name" value="RNA_pol_asu"/>
</dbReference>
<gene>
    <name evidence="13 16" type="primary">rpoC1</name>
</gene>
<keyword evidence="8 13" id="KW-0479">Metal-binding</keyword>
<dbReference type="GO" id="GO:0000287">
    <property type="term" value="F:magnesium ion binding"/>
    <property type="evidence" value="ECO:0007669"/>
    <property type="project" value="UniProtKB-UniRule"/>
</dbReference>
<dbReference type="GO" id="GO:0000428">
    <property type="term" value="C:DNA-directed RNA polymerase complex"/>
    <property type="evidence" value="ECO:0007669"/>
    <property type="project" value="UniProtKB-KW"/>
</dbReference>
<geneLocation type="chloroplast" evidence="16"/>
<dbReference type="InterPro" id="IPR006592">
    <property type="entry name" value="RNA_pol_N"/>
</dbReference>
<keyword evidence="11 13" id="KW-0804">Transcription</keyword>